<sequence>MARSADPARFDRRTLLVGAGGLVLTACSGGSAGGPDAEGKSPSPSPTASGPIIHEQDAGTVITKADIDDLVSRLDAAVQKADVDALKAVAPSIRRPVWKQRLDNLARYPLDEVGFAFDETLGRQINASGGRLEVTAFMALTHQITGVDSQPALQIYGATLVKDGPDAPVQISEIDNRPDDSTSPAPWDLASEWEVIEGDHAIVVAVPSDAARVRSSLATIDAGVAAAMEVIAPPAGVSKAYFAFTSPDSPLYKQADNDQQTKERDGFAMRVGYIDPKEATKSGKGATSASAYAGARLVLHAGAFSSTSRLREVAMHETIHGLAYQWGDADTWPTEGLATWGELGGAAGIRANGYYSSLIRSGFPGFRQRMSGRGFYDYDVFHDPASEAANYACAAGVYGYLESSGGRAEALRFAKLAYTHPTEEAVTRIGYRDQNDLFGKAQQWATTI</sequence>
<dbReference type="InterPro" id="IPR006311">
    <property type="entry name" value="TAT_signal"/>
</dbReference>
<name>A0ABP8X285_9ACTN</name>
<feature type="region of interest" description="Disordered" evidence="1">
    <location>
        <begin position="30"/>
        <end position="54"/>
    </location>
</feature>
<organism evidence="2 3">
    <name type="scientific">Nocardioides conyzicola</name>
    <dbReference type="NCBI Taxonomy" id="1651781"/>
    <lineage>
        <taxon>Bacteria</taxon>
        <taxon>Bacillati</taxon>
        <taxon>Actinomycetota</taxon>
        <taxon>Actinomycetes</taxon>
        <taxon>Propionibacteriales</taxon>
        <taxon>Nocardioidaceae</taxon>
        <taxon>Nocardioides</taxon>
    </lineage>
</organism>
<evidence type="ECO:0000256" key="1">
    <source>
        <dbReference type="SAM" id="MobiDB-lite"/>
    </source>
</evidence>
<dbReference type="PROSITE" id="PS51257">
    <property type="entry name" value="PROKAR_LIPOPROTEIN"/>
    <property type="match status" value="1"/>
</dbReference>
<proteinExistence type="predicted"/>
<accession>A0ABP8X285</accession>
<dbReference type="Proteomes" id="UP001499974">
    <property type="component" value="Unassembled WGS sequence"/>
</dbReference>
<dbReference type="EMBL" id="BAABKM010000002">
    <property type="protein sequence ID" value="GAA4697943.1"/>
    <property type="molecule type" value="Genomic_DNA"/>
</dbReference>
<dbReference type="PROSITE" id="PS51318">
    <property type="entry name" value="TAT"/>
    <property type="match status" value="1"/>
</dbReference>
<reference evidence="3" key="1">
    <citation type="journal article" date="2019" name="Int. J. Syst. Evol. Microbiol.">
        <title>The Global Catalogue of Microorganisms (GCM) 10K type strain sequencing project: providing services to taxonomists for standard genome sequencing and annotation.</title>
        <authorList>
            <consortium name="The Broad Institute Genomics Platform"/>
            <consortium name="The Broad Institute Genome Sequencing Center for Infectious Disease"/>
            <person name="Wu L."/>
            <person name="Ma J."/>
        </authorList>
    </citation>
    <scope>NUCLEOTIDE SEQUENCE [LARGE SCALE GENOMIC DNA]</scope>
    <source>
        <strain evidence="3">JCM 18531</strain>
    </source>
</reference>
<evidence type="ECO:0000313" key="2">
    <source>
        <dbReference type="EMBL" id="GAA4697943.1"/>
    </source>
</evidence>
<gene>
    <name evidence="2" type="ORF">GCM10023349_12290</name>
</gene>
<keyword evidence="3" id="KW-1185">Reference proteome</keyword>
<protein>
    <submittedName>
        <fullName evidence="2">Uncharacterized protein</fullName>
    </submittedName>
</protein>
<evidence type="ECO:0000313" key="3">
    <source>
        <dbReference type="Proteomes" id="UP001499974"/>
    </source>
</evidence>
<comment type="caution">
    <text evidence="2">The sequence shown here is derived from an EMBL/GenBank/DDBJ whole genome shotgun (WGS) entry which is preliminary data.</text>
</comment>
<dbReference type="RefSeq" id="WP_345520309.1">
    <property type="nucleotide sequence ID" value="NZ_BAABKM010000002.1"/>
</dbReference>